<evidence type="ECO:0000313" key="5">
    <source>
        <dbReference type="Proteomes" id="UP000008827"/>
    </source>
</evidence>
<dbReference type="PaxDb" id="3847-GLYMA13G41380.2"/>
<feature type="domain" description="LTI65/LTI78 N-terminal" evidence="2">
    <location>
        <begin position="71"/>
        <end position="128"/>
    </location>
</feature>
<dbReference type="HOGENOM" id="CLU_046784_0_0_1"/>
<dbReference type="Pfam" id="PF23403">
    <property type="entry name" value="LTI65_LTI78_N"/>
    <property type="match status" value="1"/>
</dbReference>
<reference evidence="3 4" key="1">
    <citation type="journal article" date="2010" name="Nature">
        <title>Genome sequence of the palaeopolyploid soybean.</title>
        <authorList>
            <person name="Schmutz J."/>
            <person name="Cannon S.B."/>
            <person name="Schlueter J."/>
            <person name="Ma J."/>
            <person name="Mitros T."/>
            <person name="Nelson W."/>
            <person name="Hyten D.L."/>
            <person name="Song Q."/>
            <person name="Thelen J.J."/>
            <person name="Cheng J."/>
            <person name="Xu D."/>
            <person name="Hellsten U."/>
            <person name="May G.D."/>
            <person name="Yu Y."/>
            <person name="Sakurai T."/>
            <person name="Umezawa T."/>
            <person name="Bhattacharyya M.K."/>
            <person name="Sandhu D."/>
            <person name="Valliyodan B."/>
            <person name="Lindquist E."/>
            <person name="Peto M."/>
            <person name="Grant D."/>
            <person name="Shu S."/>
            <person name="Goodstein D."/>
            <person name="Barry K."/>
            <person name="Futrell-Griggs M."/>
            <person name="Abernathy B."/>
            <person name="Du J."/>
            <person name="Tian Z."/>
            <person name="Zhu L."/>
            <person name="Gill N."/>
            <person name="Joshi T."/>
            <person name="Libault M."/>
            <person name="Sethuraman A."/>
            <person name="Zhang X.-C."/>
            <person name="Shinozaki K."/>
            <person name="Nguyen H.T."/>
            <person name="Wing R.A."/>
            <person name="Cregan P."/>
            <person name="Specht J."/>
            <person name="Grimwood J."/>
            <person name="Rokhsar D."/>
            <person name="Stacey G."/>
            <person name="Shoemaker R.C."/>
            <person name="Jackson S.A."/>
        </authorList>
    </citation>
    <scope>NUCLEOTIDE SEQUENCE [LARGE SCALE GENOMIC DNA]</scope>
    <source>
        <strain evidence="4">cv. Williams 82</strain>
        <tissue evidence="3">Callus</tissue>
    </source>
</reference>
<feature type="region of interest" description="Disordered" evidence="1">
    <location>
        <begin position="161"/>
        <end position="186"/>
    </location>
</feature>
<sequence>MPLPAERTYRYVDTSRSPTAIISVEQFLRATPGGESCRKSPTYSPTSSSPSSPYFEKLKNQDPEEDHGLYQKKSVLTKVKERARKFRYSLSKRRMDDENVTPSWGVSLEEDEEEEDPEYLGAPMYESELAPEEYKEYARQHPRANPVISEKHVLHNAVKLGAEQDQQKSRGAVSARFTTTTPNMTSETTAQKLTPVYVGVSNAANAISSKIQAVSSSTTAPAANDMSSHTSSLPSSSMQNSSSASLSGKNTSCQKSASLRDNLMNQCEQGDRARNVPTMQKSSSLSASMTENKNITSLMSASVKDYSMNKSEPRDDAKTVSQPQVMISEATSPKRTSSNAGVMDKVRGAVNSLLGNEEPSQQYGVKTPTTRTSSQQTQQVDQEENRRRILQEN</sequence>
<dbReference type="eggNOG" id="ENOG502RXRD">
    <property type="taxonomic scope" value="Eukaryota"/>
</dbReference>
<dbReference type="PANTHER" id="PTHR33836">
    <property type="entry name" value="LOW-TEMPERATURE-INDUCED 65 KDA PROTEIN-RELATED"/>
    <property type="match status" value="1"/>
</dbReference>
<feature type="compositionally biased region" description="Low complexity" evidence="1">
    <location>
        <begin position="367"/>
        <end position="380"/>
    </location>
</feature>
<feature type="region of interest" description="Disordered" evidence="1">
    <location>
        <begin position="269"/>
        <end position="290"/>
    </location>
</feature>
<keyword evidence="5" id="KW-1185">Reference proteome</keyword>
<feature type="compositionally biased region" description="Low complexity" evidence="1">
    <location>
        <begin position="40"/>
        <end position="54"/>
    </location>
</feature>
<dbReference type="InterPro" id="IPR056605">
    <property type="entry name" value="LTI65_LTI78_N"/>
</dbReference>
<feature type="compositionally biased region" description="Polar residues" evidence="1">
    <location>
        <begin position="328"/>
        <end position="340"/>
    </location>
</feature>
<evidence type="ECO:0000313" key="4">
    <source>
        <dbReference type="EnsemblPlants" id="KRH23107"/>
    </source>
</evidence>
<proteinExistence type="predicted"/>
<evidence type="ECO:0000313" key="3">
    <source>
        <dbReference type="EMBL" id="KRH23107.1"/>
    </source>
</evidence>
<feature type="region of interest" description="Disordered" evidence="1">
    <location>
        <begin position="30"/>
        <end position="73"/>
    </location>
</feature>
<dbReference type="OrthoDB" id="670168at2759"/>
<reference evidence="3" key="3">
    <citation type="submission" date="2018-07" db="EMBL/GenBank/DDBJ databases">
        <title>WGS assembly of Glycine max.</title>
        <authorList>
            <person name="Schmutz J."/>
            <person name="Cannon S."/>
            <person name="Schlueter J."/>
            <person name="Ma J."/>
            <person name="Mitros T."/>
            <person name="Nelson W."/>
            <person name="Hyten D."/>
            <person name="Song Q."/>
            <person name="Thelen J."/>
            <person name="Cheng J."/>
            <person name="Xu D."/>
            <person name="Hellsten U."/>
            <person name="May G."/>
            <person name="Yu Y."/>
            <person name="Sakurai T."/>
            <person name="Umezawa T."/>
            <person name="Bhattacharyya M."/>
            <person name="Sandhu D."/>
            <person name="Valliyodan B."/>
            <person name="Lindquist E."/>
            <person name="Peto M."/>
            <person name="Grant D."/>
            <person name="Shu S."/>
            <person name="Goodstein D."/>
            <person name="Barry K."/>
            <person name="Futrell-Griggs M."/>
            <person name="Abernathy B."/>
            <person name="Du J."/>
            <person name="Tian Z."/>
            <person name="Zhu L."/>
            <person name="Gill N."/>
            <person name="Joshi T."/>
            <person name="Libault M."/>
            <person name="Sethuraman A."/>
            <person name="Zhang X."/>
            <person name="Shinozaki K."/>
            <person name="Nguyen H."/>
            <person name="Wing R."/>
            <person name="Cregan P."/>
            <person name="Specht J."/>
            <person name="Grimwood J."/>
            <person name="Rokhsar D."/>
            <person name="Stacey G."/>
            <person name="Shoemaker R."/>
            <person name="Jackson S."/>
        </authorList>
    </citation>
    <scope>NUCLEOTIDE SEQUENCE</scope>
    <source>
        <tissue evidence="3">Callus</tissue>
    </source>
</reference>
<dbReference type="FunCoup" id="K7M3G2">
    <property type="interactions" value="33"/>
</dbReference>
<feature type="compositionally biased region" description="Basic and acidic residues" evidence="1">
    <location>
        <begin position="383"/>
        <end position="393"/>
    </location>
</feature>
<feature type="compositionally biased region" description="Polar residues" evidence="1">
    <location>
        <begin position="277"/>
        <end position="290"/>
    </location>
</feature>
<accession>K7M3G2</accession>
<feature type="compositionally biased region" description="Acidic residues" evidence="1">
    <location>
        <begin position="108"/>
        <end position="118"/>
    </location>
</feature>
<protein>
    <recommendedName>
        <fullName evidence="2">LTI65/LTI78 N-terminal domain-containing protein</fullName>
    </recommendedName>
</protein>
<feature type="region of interest" description="Disordered" evidence="1">
    <location>
        <begin position="220"/>
        <end position="253"/>
    </location>
</feature>
<evidence type="ECO:0000259" key="2">
    <source>
        <dbReference type="Pfam" id="PF23403"/>
    </source>
</evidence>
<evidence type="ECO:0000256" key="1">
    <source>
        <dbReference type="SAM" id="MobiDB-lite"/>
    </source>
</evidence>
<feature type="compositionally biased region" description="Low complexity" evidence="1">
    <location>
        <begin position="227"/>
        <end position="247"/>
    </location>
</feature>
<dbReference type="Proteomes" id="UP000008827">
    <property type="component" value="Chromosome 13"/>
</dbReference>
<dbReference type="OMA" id="SKHERAN"/>
<dbReference type="Gramene" id="KRH23107">
    <property type="protein sequence ID" value="KRH23107"/>
    <property type="gene ID" value="GLYMA_13G338800"/>
</dbReference>
<reference evidence="4" key="2">
    <citation type="submission" date="2018-02" db="UniProtKB">
        <authorList>
            <consortium name="EnsemblPlants"/>
        </authorList>
    </citation>
    <scope>IDENTIFICATION</scope>
    <source>
        <strain evidence="4">Williams 82</strain>
    </source>
</reference>
<feature type="region of interest" description="Disordered" evidence="1">
    <location>
        <begin position="88"/>
        <end position="120"/>
    </location>
</feature>
<organism evidence="3">
    <name type="scientific">Glycine max</name>
    <name type="common">Soybean</name>
    <name type="synonym">Glycine hispida</name>
    <dbReference type="NCBI Taxonomy" id="3847"/>
    <lineage>
        <taxon>Eukaryota</taxon>
        <taxon>Viridiplantae</taxon>
        <taxon>Streptophyta</taxon>
        <taxon>Embryophyta</taxon>
        <taxon>Tracheophyta</taxon>
        <taxon>Spermatophyta</taxon>
        <taxon>Magnoliopsida</taxon>
        <taxon>eudicotyledons</taxon>
        <taxon>Gunneridae</taxon>
        <taxon>Pentapetalae</taxon>
        <taxon>rosids</taxon>
        <taxon>fabids</taxon>
        <taxon>Fabales</taxon>
        <taxon>Fabaceae</taxon>
        <taxon>Papilionoideae</taxon>
        <taxon>50 kb inversion clade</taxon>
        <taxon>NPAAA clade</taxon>
        <taxon>indigoferoid/millettioid clade</taxon>
        <taxon>Phaseoleae</taxon>
        <taxon>Glycine</taxon>
        <taxon>Glycine subgen. Soja</taxon>
    </lineage>
</organism>
<dbReference type="PANTHER" id="PTHR33836:SF5">
    <property type="entry name" value="EUKARYOTIC RNA POLYMERASE II HEPTAPEPTIDE REPEAT"/>
    <property type="match status" value="1"/>
</dbReference>
<dbReference type="InterPro" id="IPR037491">
    <property type="entry name" value="LTI78/LTI65"/>
</dbReference>
<feature type="compositionally biased region" description="Basic and acidic residues" evidence="1">
    <location>
        <begin position="56"/>
        <end position="69"/>
    </location>
</feature>
<gene>
    <name evidence="3" type="ORF">GLYMA_13G338800</name>
</gene>
<dbReference type="GO" id="GO:0009737">
    <property type="term" value="P:response to abscisic acid"/>
    <property type="evidence" value="ECO:0007669"/>
    <property type="project" value="InterPro"/>
</dbReference>
<dbReference type="EMBL" id="CM000846">
    <property type="protein sequence ID" value="KRH23107.1"/>
    <property type="molecule type" value="Genomic_DNA"/>
</dbReference>
<name>K7M3G2_SOYBN</name>
<dbReference type="EnsemblPlants" id="KRH23107">
    <property type="protein sequence ID" value="KRH23107"/>
    <property type="gene ID" value="GLYMA_13G338800"/>
</dbReference>
<dbReference type="AlphaFoldDB" id="K7M3G2"/>
<feature type="region of interest" description="Disordered" evidence="1">
    <location>
        <begin position="328"/>
        <end position="393"/>
    </location>
</feature>